<gene>
    <name evidence="2" type="ORF">J1605_020666</name>
</gene>
<reference evidence="2 3" key="1">
    <citation type="submission" date="2022-11" db="EMBL/GenBank/DDBJ databases">
        <title>Whole genome sequence of Eschrichtius robustus ER-17-0199.</title>
        <authorList>
            <person name="Bruniche-Olsen A."/>
            <person name="Black A.N."/>
            <person name="Fields C.J."/>
            <person name="Walden K."/>
            <person name="Dewoody J.A."/>
        </authorList>
    </citation>
    <scope>NUCLEOTIDE SEQUENCE [LARGE SCALE GENOMIC DNA]</scope>
    <source>
        <strain evidence="2">ER-17-0199</strain>
        <tissue evidence="2">Blubber</tissue>
    </source>
</reference>
<evidence type="ECO:0000313" key="2">
    <source>
        <dbReference type="EMBL" id="KAJ8791226.1"/>
    </source>
</evidence>
<name>A0AB34HJR0_ESCRO</name>
<dbReference type="AlphaFoldDB" id="A0AB34HJR0"/>
<proteinExistence type="predicted"/>
<dbReference type="EMBL" id="JAIQCJ010001303">
    <property type="protein sequence ID" value="KAJ8791226.1"/>
    <property type="molecule type" value="Genomic_DNA"/>
</dbReference>
<keyword evidence="3" id="KW-1185">Reference proteome</keyword>
<evidence type="ECO:0000313" key="3">
    <source>
        <dbReference type="Proteomes" id="UP001159641"/>
    </source>
</evidence>
<protein>
    <submittedName>
        <fullName evidence="2">Uncharacterized protein</fullName>
    </submittedName>
</protein>
<sequence>MNELPIGPFKQSRGVAPGAPPPHRGPASGSQAEGAGRNRSRLLSVPYPRSPAARSRDALLLLWVLIMETKRVEIPCSVLDDLCRYWGAPRCSGPLSSPALFL</sequence>
<dbReference type="Proteomes" id="UP001159641">
    <property type="component" value="Unassembled WGS sequence"/>
</dbReference>
<organism evidence="2 3">
    <name type="scientific">Eschrichtius robustus</name>
    <name type="common">California gray whale</name>
    <name type="synonym">Eschrichtius gibbosus</name>
    <dbReference type="NCBI Taxonomy" id="9764"/>
    <lineage>
        <taxon>Eukaryota</taxon>
        <taxon>Metazoa</taxon>
        <taxon>Chordata</taxon>
        <taxon>Craniata</taxon>
        <taxon>Vertebrata</taxon>
        <taxon>Euteleostomi</taxon>
        <taxon>Mammalia</taxon>
        <taxon>Eutheria</taxon>
        <taxon>Laurasiatheria</taxon>
        <taxon>Artiodactyla</taxon>
        <taxon>Whippomorpha</taxon>
        <taxon>Cetacea</taxon>
        <taxon>Mysticeti</taxon>
        <taxon>Eschrichtiidae</taxon>
        <taxon>Eschrichtius</taxon>
    </lineage>
</organism>
<accession>A0AB34HJR0</accession>
<comment type="caution">
    <text evidence="2">The sequence shown here is derived from an EMBL/GenBank/DDBJ whole genome shotgun (WGS) entry which is preliminary data.</text>
</comment>
<evidence type="ECO:0000256" key="1">
    <source>
        <dbReference type="SAM" id="MobiDB-lite"/>
    </source>
</evidence>
<feature type="region of interest" description="Disordered" evidence="1">
    <location>
        <begin position="1"/>
        <end position="49"/>
    </location>
</feature>